<dbReference type="Proteomes" id="UP000515908">
    <property type="component" value="Chromosome 02"/>
</dbReference>
<dbReference type="EMBL" id="LR877146">
    <property type="protein sequence ID" value="CAD2213592.1"/>
    <property type="molecule type" value="Genomic_DNA"/>
</dbReference>
<evidence type="ECO:0000313" key="2">
    <source>
        <dbReference type="Proteomes" id="UP000515908"/>
    </source>
</evidence>
<sequence>MGASASIDKEGTSKRLINYNSDGEEIKVKNRRELVSRTKKYSKDETANVVRSFNTMGQIVSNNRAPRSATPQQTAIPGYSVKPLYYKHPVTKKKEVWLPQHPTVGPQPDIYAPRVKDRYGRNVLQLAETSADQIDDSQVMKVTLRYRDIRHVESPVRQPQARRKK</sequence>
<name>A0A7G2C6K8_9TRYP</name>
<dbReference type="AlphaFoldDB" id="A0A7G2C6K8"/>
<keyword evidence="2" id="KW-1185">Reference proteome</keyword>
<reference evidence="1 2" key="1">
    <citation type="submission" date="2020-08" db="EMBL/GenBank/DDBJ databases">
        <authorList>
            <person name="Newling K."/>
            <person name="Davey J."/>
            <person name="Forrester S."/>
        </authorList>
    </citation>
    <scope>NUCLEOTIDE SEQUENCE [LARGE SCALE GENOMIC DNA]</scope>
    <source>
        <strain evidence="2">Crithidia deanei Carvalho (ATCC PRA-265)</strain>
    </source>
</reference>
<accession>A0A7G2C6K8</accession>
<proteinExistence type="predicted"/>
<dbReference type="VEuPathDB" id="TriTrypDB:ADEAN_000103500"/>
<protein>
    <submittedName>
        <fullName evidence="1">Uncharacterized protein</fullName>
    </submittedName>
</protein>
<evidence type="ECO:0000313" key="1">
    <source>
        <dbReference type="EMBL" id="CAD2213592.1"/>
    </source>
</evidence>
<gene>
    <name evidence="1" type="ORF">ADEAN_000103500</name>
</gene>
<organism evidence="1 2">
    <name type="scientific">Angomonas deanei</name>
    <dbReference type="NCBI Taxonomy" id="59799"/>
    <lineage>
        <taxon>Eukaryota</taxon>
        <taxon>Discoba</taxon>
        <taxon>Euglenozoa</taxon>
        <taxon>Kinetoplastea</taxon>
        <taxon>Metakinetoplastina</taxon>
        <taxon>Trypanosomatida</taxon>
        <taxon>Trypanosomatidae</taxon>
        <taxon>Strigomonadinae</taxon>
        <taxon>Angomonas</taxon>
    </lineage>
</organism>